<evidence type="ECO:0000256" key="1">
    <source>
        <dbReference type="ARBA" id="ARBA00013191"/>
    </source>
</evidence>
<dbReference type="InterPro" id="IPR016039">
    <property type="entry name" value="Thiolase-like"/>
</dbReference>
<comment type="caution">
    <text evidence="3">The sequence shown here is derived from an EMBL/GenBank/DDBJ whole genome shotgun (WGS) entry which is preliminary data.</text>
</comment>
<dbReference type="PANTHER" id="PTHR11712:SF336">
    <property type="entry name" value="3-OXOACYL-[ACYL-CARRIER-PROTEIN] SYNTHASE, MITOCHONDRIAL"/>
    <property type="match status" value="1"/>
</dbReference>
<reference evidence="3 4" key="1">
    <citation type="submission" date="2024-01" db="EMBL/GenBank/DDBJ databases">
        <title>The genomes of 5 underutilized Papilionoideae crops provide insights into root nodulation and disease resistanc.</title>
        <authorList>
            <person name="Jiang F."/>
        </authorList>
    </citation>
    <scope>NUCLEOTIDE SEQUENCE [LARGE SCALE GENOMIC DNA]</scope>
    <source>
        <strain evidence="3">LVBAO_FW01</strain>
        <tissue evidence="3">Leaves</tissue>
    </source>
</reference>
<keyword evidence="4" id="KW-1185">Reference proteome</keyword>
<dbReference type="GO" id="GO:0006633">
    <property type="term" value="P:fatty acid biosynthetic process"/>
    <property type="evidence" value="ECO:0007669"/>
    <property type="project" value="TreeGrafter"/>
</dbReference>
<proteinExistence type="predicted"/>
<name>A0AAN9QID3_CANGL</name>
<dbReference type="AlphaFoldDB" id="A0AAN9QID3"/>
<dbReference type="InterPro" id="IPR000794">
    <property type="entry name" value="Beta-ketoacyl_synthase"/>
</dbReference>
<dbReference type="Proteomes" id="UP001367508">
    <property type="component" value="Unassembled WGS sequence"/>
</dbReference>
<protein>
    <recommendedName>
        <fullName evidence="1">beta-ketoacyl-[acyl-carrier-protein] synthase I</fullName>
        <ecNumber evidence="1">2.3.1.41</ecNumber>
    </recommendedName>
</protein>
<accession>A0AAN9QID3</accession>
<evidence type="ECO:0000313" key="4">
    <source>
        <dbReference type="Proteomes" id="UP001367508"/>
    </source>
</evidence>
<dbReference type="GO" id="GO:0005739">
    <property type="term" value="C:mitochondrion"/>
    <property type="evidence" value="ECO:0007669"/>
    <property type="project" value="TreeGrafter"/>
</dbReference>
<dbReference type="SUPFAM" id="SSF53901">
    <property type="entry name" value="Thiolase-like"/>
    <property type="match status" value="1"/>
</dbReference>
<organism evidence="3 4">
    <name type="scientific">Canavalia gladiata</name>
    <name type="common">Sword bean</name>
    <name type="synonym">Dolichos gladiatus</name>
    <dbReference type="NCBI Taxonomy" id="3824"/>
    <lineage>
        <taxon>Eukaryota</taxon>
        <taxon>Viridiplantae</taxon>
        <taxon>Streptophyta</taxon>
        <taxon>Embryophyta</taxon>
        <taxon>Tracheophyta</taxon>
        <taxon>Spermatophyta</taxon>
        <taxon>Magnoliopsida</taxon>
        <taxon>eudicotyledons</taxon>
        <taxon>Gunneridae</taxon>
        <taxon>Pentapetalae</taxon>
        <taxon>rosids</taxon>
        <taxon>fabids</taxon>
        <taxon>Fabales</taxon>
        <taxon>Fabaceae</taxon>
        <taxon>Papilionoideae</taxon>
        <taxon>50 kb inversion clade</taxon>
        <taxon>NPAAA clade</taxon>
        <taxon>indigoferoid/millettioid clade</taxon>
        <taxon>Phaseoleae</taxon>
        <taxon>Canavalia</taxon>
    </lineage>
</organism>
<evidence type="ECO:0000313" key="3">
    <source>
        <dbReference type="EMBL" id="KAK7338675.1"/>
    </source>
</evidence>
<dbReference type="EC" id="2.3.1.41" evidence="1"/>
<gene>
    <name evidence="3" type="ORF">VNO77_19300</name>
</gene>
<dbReference type="GO" id="GO:0004315">
    <property type="term" value="F:3-oxoacyl-[acyl-carrier-protein] synthase activity"/>
    <property type="evidence" value="ECO:0007669"/>
    <property type="project" value="UniProtKB-EC"/>
</dbReference>
<keyword evidence="2" id="KW-0808">Transferase</keyword>
<dbReference type="EMBL" id="JAYMYQ010000004">
    <property type="protein sequence ID" value="KAK7338675.1"/>
    <property type="molecule type" value="Genomic_DNA"/>
</dbReference>
<dbReference type="PANTHER" id="PTHR11712">
    <property type="entry name" value="POLYKETIDE SYNTHASE-RELATED"/>
    <property type="match status" value="1"/>
</dbReference>
<evidence type="ECO:0000256" key="2">
    <source>
        <dbReference type="ARBA" id="ARBA00022679"/>
    </source>
</evidence>
<sequence>MIQVGNLEHAMKRGAPIIVEYLGGVASRDAYHMTNVRSDGLGVPSCIQSSLEDAGYCLGATEGLEATVKAITMGWLHPTINQFNPELVVNFDTLANVKQQHEVIVSIYLGNMFYDGVFELWEENSPPINVIGRHA</sequence>